<accession>A0ABS3JIT7</accession>
<evidence type="ECO:0000313" key="9">
    <source>
        <dbReference type="Proteomes" id="UP000664628"/>
    </source>
</evidence>
<keyword evidence="5" id="KW-0813">Transport</keyword>
<dbReference type="HAMAP" id="MF_00445">
    <property type="entry name" value="NDH1_NuoN_1"/>
    <property type="match status" value="1"/>
</dbReference>
<dbReference type="RefSeq" id="WP_207329879.1">
    <property type="nucleotide sequence ID" value="NZ_JAFMYW010000004.1"/>
</dbReference>
<dbReference type="Pfam" id="PF00361">
    <property type="entry name" value="Proton_antipo_M"/>
    <property type="match status" value="1"/>
</dbReference>
<keyword evidence="5" id="KW-0874">Quinone</keyword>
<dbReference type="PANTHER" id="PTHR22773">
    <property type="entry name" value="NADH DEHYDROGENASE"/>
    <property type="match status" value="1"/>
</dbReference>
<organism evidence="8 9">
    <name type="scientific">Fibrella forsythiae</name>
    <dbReference type="NCBI Taxonomy" id="2817061"/>
    <lineage>
        <taxon>Bacteria</taxon>
        <taxon>Pseudomonadati</taxon>
        <taxon>Bacteroidota</taxon>
        <taxon>Cytophagia</taxon>
        <taxon>Cytophagales</taxon>
        <taxon>Spirosomataceae</taxon>
        <taxon>Fibrella</taxon>
    </lineage>
</organism>
<protein>
    <recommendedName>
        <fullName evidence="5">NADH-quinone oxidoreductase subunit N</fullName>
        <ecNumber evidence="5">7.1.1.-</ecNumber>
    </recommendedName>
    <alternativeName>
        <fullName evidence="5">NADH dehydrogenase I subunit N</fullName>
    </alternativeName>
    <alternativeName>
        <fullName evidence="5">NDH-1 subunit N</fullName>
    </alternativeName>
</protein>
<feature type="transmembrane region" description="Helical" evidence="5">
    <location>
        <begin position="193"/>
        <end position="217"/>
    </location>
</feature>
<evidence type="ECO:0000256" key="1">
    <source>
        <dbReference type="ARBA" id="ARBA00004127"/>
    </source>
</evidence>
<keyword evidence="2 5" id="KW-0812">Transmembrane</keyword>
<name>A0ABS3JIT7_9BACT</name>
<feature type="transmembrane region" description="Helical" evidence="5">
    <location>
        <begin position="61"/>
        <end position="80"/>
    </location>
</feature>
<keyword evidence="5" id="KW-1278">Translocase</keyword>
<comment type="catalytic activity">
    <reaction evidence="5">
        <text>a quinone + NADH + 5 H(+)(in) = a quinol + NAD(+) + 4 H(+)(out)</text>
        <dbReference type="Rhea" id="RHEA:57888"/>
        <dbReference type="ChEBI" id="CHEBI:15378"/>
        <dbReference type="ChEBI" id="CHEBI:24646"/>
        <dbReference type="ChEBI" id="CHEBI:57540"/>
        <dbReference type="ChEBI" id="CHEBI:57945"/>
        <dbReference type="ChEBI" id="CHEBI:132124"/>
    </reaction>
</comment>
<comment type="subunit">
    <text evidence="5">NDH-1 is composed of 14 different subunits. Subunits NuoA, H, J, K, L, M, N constitute the membrane sector of the complex.</text>
</comment>
<feature type="transmembrane region" description="Helical" evidence="5">
    <location>
        <begin position="410"/>
        <end position="430"/>
    </location>
</feature>
<gene>
    <name evidence="5" type="primary">nuoN</name>
    <name evidence="8" type="ORF">J2I46_15110</name>
</gene>
<feature type="transmembrane region" description="Helical" evidence="5">
    <location>
        <begin position="451"/>
        <end position="473"/>
    </location>
</feature>
<dbReference type="Proteomes" id="UP000664628">
    <property type="component" value="Unassembled WGS sequence"/>
</dbReference>
<evidence type="ECO:0000256" key="3">
    <source>
        <dbReference type="ARBA" id="ARBA00022989"/>
    </source>
</evidence>
<comment type="similarity">
    <text evidence="5">Belongs to the complex I subunit 2 family.</text>
</comment>
<feature type="domain" description="NADH:quinone oxidoreductase/Mrp antiporter transmembrane" evidence="7">
    <location>
        <begin position="113"/>
        <end position="422"/>
    </location>
</feature>
<keyword evidence="5" id="KW-0520">NAD</keyword>
<evidence type="ECO:0000313" key="8">
    <source>
        <dbReference type="EMBL" id="MBO0949924.1"/>
    </source>
</evidence>
<sequence>MFPIVVLSISGIVLLFLGFLKSRAVLLPATLACLVIATVANFYDWNKTYVYFNDMLVINNLAMVFIGIVLLSAFMVVALSGSLLDDEDAQPAEYYAIMLFSLVGAIMMIGYENLLMLFVGIEILSVAMYILTGSDKRNLRSNEAALKYFLMGAFATGILLFGMALLYGATGTFTITGIGNAVNAMIKAQTSPLLLYVGMFMLLIGMLFKVSAAPFHFWTPDVYDGSPTLFTAFMSTVVKTAGFAALLRVLLVCFNASAVYGYWVQVLTIITVLTLVIANITAVYQASFKRMMAYSSISHAGYLLIGLVGLTQQSKSAIAFYSLAYSLSTISAFGILLLVVKSRPINDALVGNQATLTRPDESYEAFNGLARQNPVLGFVMTVAMLSLAGIPLTAGFWGKFMLFSTAVDKGLVWLLVVAVLMSAVGIYYYFRVVIAMYFREGHAETIRVAPFYRFVLIAATVLTIVLGVVPGLFQRLL</sequence>
<comment type="function">
    <text evidence="5">NDH-1 shuttles electrons from NADH, via FMN and iron-sulfur (Fe-S) centers, to quinones in the respiratory chain. The immediate electron acceptor for the enzyme in this species is believed to be a menaquinone. Couples the redox reaction to proton translocation (for every two electrons transferred, four hydrogen ions are translocated across the cytoplasmic membrane), and thus conserves the redox energy in a proton gradient.</text>
</comment>
<keyword evidence="4 5" id="KW-0472">Membrane</keyword>
<evidence type="ECO:0000256" key="6">
    <source>
        <dbReference type="RuleBase" id="RU000320"/>
    </source>
</evidence>
<feature type="transmembrane region" description="Helical" evidence="5">
    <location>
        <begin position="262"/>
        <end position="284"/>
    </location>
</feature>
<feature type="transmembrane region" description="Helical" evidence="5">
    <location>
        <begin position="115"/>
        <end position="133"/>
    </location>
</feature>
<dbReference type="InterPro" id="IPR010096">
    <property type="entry name" value="NADH-Q_OxRdtase_suN/2"/>
</dbReference>
<evidence type="ECO:0000259" key="7">
    <source>
        <dbReference type="Pfam" id="PF00361"/>
    </source>
</evidence>
<comment type="caution">
    <text evidence="8">The sequence shown here is derived from an EMBL/GenBank/DDBJ whole genome shotgun (WGS) entry which is preliminary data.</text>
</comment>
<dbReference type="InterPro" id="IPR001750">
    <property type="entry name" value="ND/Mrp_TM"/>
</dbReference>
<comment type="subcellular location">
    <subcellularLocation>
        <location evidence="5">Cell membrane</location>
        <topology evidence="5">Multi-pass membrane protein</topology>
    </subcellularLocation>
    <subcellularLocation>
        <location evidence="1">Endomembrane system</location>
        <topology evidence="1">Multi-pass membrane protein</topology>
    </subcellularLocation>
    <subcellularLocation>
        <location evidence="6">Membrane</location>
        <topology evidence="6">Multi-pass membrane protein</topology>
    </subcellularLocation>
</comment>
<evidence type="ECO:0000256" key="2">
    <source>
        <dbReference type="ARBA" id="ARBA00022692"/>
    </source>
</evidence>
<feature type="transmembrane region" description="Helical" evidence="5">
    <location>
        <begin position="145"/>
        <end position="167"/>
    </location>
</feature>
<feature type="transmembrane region" description="Helical" evidence="5">
    <location>
        <begin position="375"/>
        <end position="398"/>
    </location>
</feature>
<dbReference type="EMBL" id="JAFMYW010000004">
    <property type="protein sequence ID" value="MBO0949924.1"/>
    <property type="molecule type" value="Genomic_DNA"/>
</dbReference>
<evidence type="ECO:0000256" key="4">
    <source>
        <dbReference type="ARBA" id="ARBA00023136"/>
    </source>
</evidence>
<dbReference type="EC" id="7.1.1.-" evidence="5"/>
<reference evidence="8 9" key="1">
    <citation type="submission" date="2021-03" db="EMBL/GenBank/DDBJ databases">
        <title>Fibrella sp. HMF5405 genome sequencing and assembly.</title>
        <authorList>
            <person name="Kang H."/>
            <person name="Kim H."/>
            <person name="Bae S."/>
            <person name="Joh K."/>
        </authorList>
    </citation>
    <scope>NUCLEOTIDE SEQUENCE [LARGE SCALE GENOMIC DNA]</scope>
    <source>
        <strain evidence="8 9">HMF5405</strain>
    </source>
</reference>
<proteinExistence type="inferred from homology"/>
<feature type="transmembrane region" description="Helical" evidence="5">
    <location>
        <begin position="229"/>
        <end position="250"/>
    </location>
</feature>
<feature type="transmembrane region" description="Helical" evidence="5">
    <location>
        <begin position="318"/>
        <end position="340"/>
    </location>
</feature>
<feature type="transmembrane region" description="Helical" evidence="5">
    <location>
        <begin position="92"/>
        <end position="109"/>
    </location>
</feature>
<keyword evidence="9" id="KW-1185">Reference proteome</keyword>
<dbReference type="NCBIfam" id="TIGR01770">
    <property type="entry name" value="NDH_I_N"/>
    <property type="match status" value="1"/>
</dbReference>
<evidence type="ECO:0000256" key="5">
    <source>
        <dbReference type="HAMAP-Rule" id="MF_00445"/>
    </source>
</evidence>
<keyword evidence="5" id="KW-1003">Cell membrane</keyword>
<keyword evidence="3 5" id="KW-1133">Transmembrane helix</keyword>